<reference evidence="5 6" key="1">
    <citation type="journal article" date="2015" name="Genome Biol. Evol.">
        <title>Phylogenomic analyses indicate that early fungi evolved digesting cell walls of algal ancestors of land plants.</title>
        <authorList>
            <person name="Chang Y."/>
            <person name="Wang S."/>
            <person name="Sekimoto S."/>
            <person name="Aerts A.L."/>
            <person name="Choi C."/>
            <person name="Clum A."/>
            <person name="LaButti K.M."/>
            <person name="Lindquist E.A."/>
            <person name="Yee Ngan C."/>
            <person name="Ohm R.A."/>
            <person name="Salamov A.A."/>
            <person name="Grigoriev I.V."/>
            <person name="Spatafora J.W."/>
            <person name="Berbee M.L."/>
        </authorList>
    </citation>
    <scope>NUCLEOTIDE SEQUENCE [LARGE SCALE GENOMIC DNA]</scope>
    <source>
        <strain evidence="5 6">JEL478</strain>
    </source>
</reference>
<feature type="region of interest" description="Disordered" evidence="3">
    <location>
        <begin position="1"/>
        <end position="86"/>
    </location>
</feature>
<feature type="compositionally biased region" description="Pro residues" evidence="3">
    <location>
        <begin position="196"/>
        <end position="207"/>
    </location>
</feature>
<feature type="compositionally biased region" description="Basic and acidic residues" evidence="3">
    <location>
        <begin position="340"/>
        <end position="357"/>
    </location>
</feature>
<accession>A0A139AEK8</accession>
<feature type="region of interest" description="Disordered" evidence="3">
    <location>
        <begin position="656"/>
        <end position="740"/>
    </location>
</feature>
<organism evidence="5 6">
    <name type="scientific">Gonapodya prolifera (strain JEL478)</name>
    <name type="common">Monoblepharis prolifera</name>
    <dbReference type="NCBI Taxonomy" id="1344416"/>
    <lineage>
        <taxon>Eukaryota</taxon>
        <taxon>Fungi</taxon>
        <taxon>Fungi incertae sedis</taxon>
        <taxon>Chytridiomycota</taxon>
        <taxon>Chytridiomycota incertae sedis</taxon>
        <taxon>Monoblepharidomycetes</taxon>
        <taxon>Monoblepharidales</taxon>
        <taxon>Gonapodyaceae</taxon>
        <taxon>Gonapodya</taxon>
    </lineage>
</organism>
<protein>
    <recommendedName>
        <fullName evidence="4">RING-type domain-containing protein</fullName>
    </recommendedName>
</protein>
<feature type="compositionally biased region" description="Basic and acidic residues" evidence="3">
    <location>
        <begin position="718"/>
        <end position="728"/>
    </location>
</feature>
<dbReference type="STRING" id="1344416.A0A139AEK8"/>
<feature type="compositionally biased region" description="Low complexity" evidence="3">
    <location>
        <begin position="276"/>
        <end position="308"/>
    </location>
</feature>
<feature type="region of interest" description="Disordered" evidence="3">
    <location>
        <begin position="133"/>
        <end position="370"/>
    </location>
</feature>
<dbReference type="GO" id="GO:0008270">
    <property type="term" value="F:zinc ion binding"/>
    <property type="evidence" value="ECO:0007669"/>
    <property type="project" value="UniProtKB-KW"/>
</dbReference>
<dbReference type="PROSITE" id="PS50089">
    <property type="entry name" value="ZF_RING_2"/>
    <property type="match status" value="1"/>
</dbReference>
<feature type="compositionally biased region" description="Low complexity" evidence="3">
    <location>
        <begin position="61"/>
        <end position="86"/>
    </location>
</feature>
<keyword evidence="2" id="KW-0863">Zinc-finger</keyword>
<dbReference type="PANTHER" id="PTHR31315">
    <property type="entry name" value="PROTEIN SIP5"/>
    <property type="match status" value="1"/>
</dbReference>
<feature type="compositionally biased region" description="Pro residues" evidence="3">
    <location>
        <begin position="264"/>
        <end position="275"/>
    </location>
</feature>
<evidence type="ECO:0000256" key="2">
    <source>
        <dbReference type="PROSITE-ProRule" id="PRU00175"/>
    </source>
</evidence>
<evidence type="ECO:0000256" key="3">
    <source>
        <dbReference type="SAM" id="MobiDB-lite"/>
    </source>
</evidence>
<gene>
    <name evidence="5" type="ORF">M427DRAFT_32629</name>
</gene>
<feature type="compositionally biased region" description="Low complexity" evidence="3">
    <location>
        <begin position="251"/>
        <end position="263"/>
    </location>
</feature>
<evidence type="ECO:0000259" key="4">
    <source>
        <dbReference type="PROSITE" id="PS50089"/>
    </source>
</evidence>
<dbReference type="OrthoDB" id="21471at2759"/>
<feature type="region of interest" description="Disordered" evidence="3">
    <location>
        <begin position="591"/>
        <end position="617"/>
    </location>
</feature>
<proteinExistence type="inferred from homology"/>
<feature type="compositionally biased region" description="Low complexity" evidence="3">
    <location>
        <begin position="218"/>
        <end position="236"/>
    </location>
</feature>
<feature type="compositionally biased region" description="Gly residues" evidence="3">
    <location>
        <begin position="309"/>
        <end position="319"/>
    </location>
</feature>
<dbReference type="GO" id="GO:0005737">
    <property type="term" value="C:cytoplasm"/>
    <property type="evidence" value="ECO:0007669"/>
    <property type="project" value="TreeGrafter"/>
</dbReference>
<feature type="compositionally biased region" description="Low complexity" evidence="3">
    <location>
        <begin position="152"/>
        <end position="170"/>
    </location>
</feature>
<dbReference type="Proteomes" id="UP000070544">
    <property type="component" value="Unassembled WGS sequence"/>
</dbReference>
<dbReference type="EMBL" id="KQ965764">
    <property type="protein sequence ID" value="KXS15180.1"/>
    <property type="molecule type" value="Genomic_DNA"/>
</dbReference>
<keyword evidence="2" id="KW-0862">Zinc</keyword>
<comment type="similarity">
    <text evidence="1">Belongs to the SIP5 family.</text>
</comment>
<evidence type="ECO:0000313" key="6">
    <source>
        <dbReference type="Proteomes" id="UP000070544"/>
    </source>
</evidence>
<dbReference type="PANTHER" id="PTHR31315:SF1">
    <property type="entry name" value="PROTEIN SIP5"/>
    <property type="match status" value="1"/>
</dbReference>
<evidence type="ECO:0000313" key="5">
    <source>
        <dbReference type="EMBL" id="KXS15180.1"/>
    </source>
</evidence>
<dbReference type="InterPro" id="IPR001841">
    <property type="entry name" value="Znf_RING"/>
</dbReference>
<sequence>MGSSQSRQDDAPNPNYPAHQYALNTPPYFPHSQHPPRSPSRSSNNLNSFAFPHPQNDGHQPSLAFPFFRSSSPSPSPAHSPANSLSQLKDSDLNTVIDFGSLAPSGLYHANQDWEVRAVRKLILDRRMAPFYKGLNDPEDWMEAESTTSDRPSTPASFMSSSPSLAHSPLKAPPSPALSTVELPMHTDSDAAPSTSDPPQPHSPAPSRPAHLTHRHTPSTSSTASTSSLASLGLPSRPQPAHPAVHLEDPTFSTSMSNSTSPSLHPPAPATPPPNLSASLPSHAFRPPRAASPSPSLTSLSPSSAGPWAGSGTGIGSAAGGAAPQGRHRAYSSFSGLSHSAREARDRDRDRDRDRERDHHHHHHLPVVSNPRTVSREDLFASPIECPICFLYYPRNINRARCCGQPICTECFVQIKRDGTSGEIASCPFCVEPDFGITYNHPDTPEFRREARLPPLPSSPVPARATSPIPSGPGILDTPDDEHKSVAEPGPMRRRVSVPAKDPRVVSADDLRPEWSRRMVQLVAARAAAASGVPGSGQGGRRTGFGALAALGRGREVDPDRLSSAATAAAALLEGAIPRRSPSPSLLFRRQHRHTPSTGSASSAEDGGAHQARRRRGWFTGVGEATLAVSAVRTMGADLEELMLLEAVRRSLLDSEPQASGQTAASSSSSVSSVPTSAAPTASVSSSVHPLPSLDEPALEDGASRPPLAVPALVVSTHGERRSGDLGERTPTGSPGRTGAGGFGLIMTPIVDGAVQVVEEVGGEAGPGVRVRSESQATAKGDSVGLAGVTVLGGGTGTVEVIVNKEAEAQGDVMEVAQAARG</sequence>
<dbReference type="InterPro" id="IPR039301">
    <property type="entry name" value="Sip5/DA2"/>
</dbReference>
<feature type="domain" description="RING-type" evidence="4">
    <location>
        <begin position="386"/>
        <end position="430"/>
    </location>
</feature>
<evidence type="ECO:0000256" key="1">
    <source>
        <dbReference type="ARBA" id="ARBA00010402"/>
    </source>
</evidence>
<feature type="compositionally biased region" description="Low complexity" evidence="3">
    <location>
        <begin position="663"/>
        <end position="694"/>
    </location>
</feature>
<keyword evidence="6" id="KW-1185">Reference proteome</keyword>
<dbReference type="AlphaFoldDB" id="A0A139AEK8"/>
<keyword evidence="2" id="KW-0479">Metal-binding</keyword>
<name>A0A139AEK8_GONPJ</name>
<feature type="region of interest" description="Disordered" evidence="3">
    <location>
        <begin position="453"/>
        <end position="498"/>
    </location>
</feature>